<dbReference type="EMBL" id="CP054491">
    <property type="protein sequence ID" value="QKQ25477.1"/>
    <property type="molecule type" value="Genomic_DNA"/>
</dbReference>
<dbReference type="InterPro" id="IPR000888">
    <property type="entry name" value="RmlC-like"/>
</dbReference>
<dbReference type="GO" id="GO:0008830">
    <property type="term" value="F:dTDP-4-dehydrorhamnose 3,5-epimerase activity"/>
    <property type="evidence" value="ECO:0007669"/>
    <property type="project" value="UniProtKB-EC"/>
</dbReference>
<gene>
    <name evidence="9" type="ORF">HUE57_03570</name>
</gene>
<comment type="function">
    <text evidence="2">Catalyzes the epimerization of the C3' and C5'positions of dTDP-6-deoxy-D-xylo-4-hexulose, forming dTDP-6-deoxy-L-lyxo-4-hexulose.</text>
</comment>
<accession>A0A6N0HTF7</accession>
<evidence type="ECO:0000256" key="2">
    <source>
        <dbReference type="ARBA" id="ARBA00001997"/>
    </source>
</evidence>
<dbReference type="InterPro" id="IPR014710">
    <property type="entry name" value="RmlC-like_jellyroll"/>
</dbReference>
<evidence type="ECO:0000256" key="3">
    <source>
        <dbReference type="ARBA" id="ARBA00012098"/>
    </source>
</evidence>
<feature type="site" description="Participates in a stacking interaction with the thymidine ring of dTDP-4-oxo-6-deoxyglucose" evidence="8">
    <location>
        <position position="147"/>
    </location>
</feature>
<dbReference type="PANTHER" id="PTHR21047:SF2">
    <property type="entry name" value="THYMIDINE DIPHOSPHO-4-KETO-RHAMNOSE 3,5-EPIMERASE"/>
    <property type="match status" value="1"/>
</dbReference>
<dbReference type="GO" id="GO:0000271">
    <property type="term" value="P:polysaccharide biosynthetic process"/>
    <property type="evidence" value="ECO:0007669"/>
    <property type="project" value="TreeGrafter"/>
</dbReference>
<dbReference type="SUPFAM" id="SSF51182">
    <property type="entry name" value="RmlC-like cupins"/>
    <property type="match status" value="1"/>
</dbReference>
<evidence type="ECO:0000256" key="7">
    <source>
        <dbReference type="ARBA" id="ARBA00033311"/>
    </source>
</evidence>
<evidence type="ECO:0000256" key="8">
    <source>
        <dbReference type="PIRSR" id="PIRSR600888-3"/>
    </source>
</evidence>
<comment type="catalytic activity">
    <reaction evidence="1">
        <text>dTDP-4-dehydro-6-deoxy-alpha-D-glucose = dTDP-4-dehydro-beta-L-rhamnose</text>
        <dbReference type="Rhea" id="RHEA:16969"/>
        <dbReference type="ChEBI" id="CHEBI:57649"/>
        <dbReference type="ChEBI" id="CHEBI:62830"/>
        <dbReference type="EC" id="5.1.3.13"/>
    </reaction>
</comment>
<evidence type="ECO:0000256" key="5">
    <source>
        <dbReference type="ARBA" id="ARBA00029758"/>
    </source>
</evidence>
<organism evidence="9 10">
    <name type="scientific">Candidatus Reidiella endopervernicosa</name>
    <dbReference type="NCBI Taxonomy" id="2738883"/>
    <lineage>
        <taxon>Bacteria</taxon>
        <taxon>Pseudomonadati</taxon>
        <taxon>Pseudomonadota</taxon>
        <taxon>Gammaproteobacteria</taxon>
        <taxon>Candidatus Reidiella</taxon>
    </lineage>
</organism>
<evidence type="ECO:0000256" key="6">
    <source>
        <dbReference type="ARBA" id="ARBA00031424"/>
    </source>
</evidence>
<sequence>MFDSAVKDMQMITSDWQKFSKPIEGVIAKEVLHVPRDHGVLTEIFRPEWDPSGVPVAQIYQSRLFPGAIGAWSCHKLAVDRLFVSQGHLKIVLFDGREDSPTHGTLQEHIAGDARPAFLLIPPGVWHGMHNLGTTDAIMLNFPTRPYNYEDPDHYRLQHDALEIPYTWGENSERRRLRSNPKQE</sequence>
<dbReference type="KEGG" id="rev:HUE57_03570"/>
<dbReference type="EC" id="5.1.3.13" evidence="3"/>
<dbReference type="Gene3D" id="2.60.120.10">
    <property type="entry name" value="Jelly Rolls"/>
    <property type="match status" value="1"/>
</dbReference>
<name>A0A6N0HTF7_9GAMM</name>
<evidence type="ECO:0000256" key="4">
    <source>
        <dbReference type="ARBA" id="ARBA00019595"/>
    </source>
</evidence>
<dbReference type="Proteomes" id="UP000509658">
    <property type="component" value="Chromosome"/>
</dbReference>
<protein>
    <recommendedName>
        <fullName evidence="4">dTDP-4-dehydrorhamnose 3,5-epimerase</fullName>
        <ecNumber evidence="3">5.1.3.13</ecNumber>
    </recommendedName>
    <alternativeName>
        <fullName evidence="6">Thymidine diphospho-4-keto-rhamnose 3,5-epimerase</fullName>
    </alternativeName>
    <alternativeName>
        <fullName evidence="5">dTDP-4-keto-6-deoxyglucose 3,5-epimerase</fullName>
    </alternativeName>
    <alternativeName>
        <fullName evidence="7">dTDP-6-deoxy-D-xylo-4-hexulose 3,5-epimerase</fullName>
    </alternativeName>
</protein>
<dbReference type="AlphaFoldDB" id="A0A6N0HTF7"/>
<evidence type="ECO:0000256" key="1">
    <source>
        <dbReference type="ARBA" id="ARBA00001298"/>
    </source>
</evidence>
<dbReference type="GO" id="GO:0005829">
    <property type="term" value="C:cytosol"/>
    <property type="evidence" value="ECO:0007669"/>
    <property type="project" value="TreeGrafter"/>
</dbReference>
<dbReference type="InterPro" id="IPR011051">
    <property type="entry name" value="RmlC_Cupin_sf"/>
</dbReference>
<reference evidence="9 10" key="1">
    <citation type="submission" date="2020-05" db="EMBL/GenBank/DDBJ databases">
        <title>Horizontal transmission and recombination maintain forever young bacterial symbiont genomes.</title>
        <authorList>
            <person name="Russell S.L."/>
            <person name="Pepper-Tunick E."/>
            <person name="Svedberg J."/>
            <person name="Byrne A."/>
            <person name="Ruelas Castillo J."/>
            <person name="Vollmers C."/>
            <person name="Beinart R.A."/>
            <person name="Corbett-Detig R."/>
        </authorList>
    </citation>
    <scope>NUCLEOTIDE SEQUENCE [LARGE SCALE GENOMIC DNA]</scope>
    <source>
        <strain evidence="9">Santa_Monica_outfall</strain>
    </source>
</reference>
<proteinExistence type="predicted"/>
<dbReference type="RefSeq" id="WP_174672724.1">
    <property type="nucleotide sequence ID" value="NZ_CP054491.1"/>
</dbReference>
<evidence type="ECO:0000313" key="10">
    <source>
        <dbReference type="Proteomes" id="UP000509658"/>
    </source>
</evidence>
<dbReference type="PANTHER" id="PTHR21047">
    <property type="entry name" value="DTDP-6-DEOXY-D-GLUCOSE-3,5 EPIMERASE"/>
    <property type="match status" value="1"/>
</dbReference>
<keyword evidence="10" id="KW-1185">Reference proteome</keyword>
<evidence type="ECO:0000313" key="9">
    <source>
        <dbReference type="EMBL" id="QKQ25477.1"/>
    </source>
</evidence>